<dbReference type="AlphaFoldDB" id="A0A6D2HSR0"/>
<name>A0A6D2HSR0_9BRAS</name>
<dbReference type="OrthoDB" id="1101978at2759"/>
<feature type="region of interest" description="Disordered" evidence="1">
    <location>
        <begin position="81"/>
        <end position="112"/>
    </location>
</feature>
<protein>
    <recommendedName>
        <fullName evidence="4">MADS-box domain-containing protein</fullName>
    </recommendedName>
</protein>
<feature type="region of interest" description="Disordered" evidence="1">
    <location>
        <begin position="1"/>
        <end position="23"/>
    </location>
</feature>
<feature type="compositionally biased region" description="Basic and acidic residues" evidence="1">
    <location>
        <begin position="9"/>
        <end position="22"/>
    </location>
</feature>
<gene>
    <name evidence="2" type="ORF">MERR_LOCUS3469</name>
</gene>
<reference evidence="2" key="1">
    <citation type="submission" date="2020-01" db="EMBL/GenBank/DDBJ databases">
        <authorList>
            <person name="Mishra B."/>
        </authorList>
    </citation>
    <scope>NUCLEOTIDE SEQUENCE [LARGE SCALE GENOMIC DNA]</scope>
</reference>
<evidence type="ECO:0008006" key="4">
    <source>
        <dbReference type="Google" id="ProtNLM"/>
    </source>
</evidence>
<feature type="compositionally biased region" description="Acidic residues" evidence="1">
    <location>
        <begin position="92"/>
        <end position="106"/>
    </location>
</feature>
<feature type="compositionally biased region" description="Basic and acidic residues" evidence="1">
    <location>
        <begin position="160"/>
        <end position="171"/>
    </location>
</feature>
<feature type="region of interest" description="Disordered" evidence="1">
    <location>
        <begin position="149"/>
        <end position="171"/>
    </location>
</feature>
<keyword evidence="3" id="KW-1185">Reference proteome</keyword>
<proteinExistence type="predicted"/>
<evidence type="ECO:0000313" key="3">
    <source>
        <dbReference type="Proteomes" id="UP000467841"/>
    </source>
</evidence>
<organism evidence="2 3">
    <name type="scientific">Microthlaspi erraticum</name>
    <dbReference type="NCBI Taxonomy" id="1685480"/>
    <lineage>
        <taxon>Eukaryota</taxon>
        <taxon>Viridiplantae</taxon>
        <taxon>Streptophyta</taxon>
        <taxon>Embryophyta</taxon>
        <taxon>Tracheophyta</taxon>
        <taxon>Spermatophyta</taxon>
        <taxon>Magnoliopsida</taxon>
        <taxon>eudicotyledons</taxon>
        <taxon>Gunneridae</taxon>
        <taxon>Pentapetalae</taxon>
        <taxon>rosids</taxon>
        <taxon>malvids</taxon>
        <taxon>Brassicales</taxon>
        <taxon>Brassicaceae</taxon>
        <taxon>Coluteocarpeae</taxon>
        <taxon>Microthlaspi</taxon>
    </lineage>
</organism>
<accession>A0A6D2HSR0</accession>
<comment type="caution">
    <text evidence="2">The sequence shown here is derived from an EMBL/GenBank/DDBJ whole genome shotgun (WGS) entry which is preliminary data.</text>
</comment>
<evidence type="ECO:0000256" key="1">
    <source>
        <dbReference type="SAM" id="MobiDB-lite"/>
    </source>
</evidence>
<evidence type="ECO:0000313" key="2">
    <source>
        <dbReference type="EMBL" id="CAA7016234.1"/>
    </source>
</evidence>
<sequence length="171" mass="19332">MGDMKKRKTDTEMVEKVDRRESGSAGFAELRDDLFREAAKLVSEDPSTRIAIFVTPPPSESDVSIQTFGYPSAESVVQTFLEDKSPVPVAPEDAEQNAEAEDDESEDPPRQQFWWEDDKLCDSMNPEQLKAAAEKLMRLRNHLRLQLESRERAQVSGNQEDLHDDKAGPKP</sequence>
<dbReference type="EMBL" id="CACVBM020000222">
    <property type="protein sequence ID" value="CAA7016234.1"/>
    <property type="molecule type" value="Genomic_DNA"/>
</dbReference>
<dbReference type="Proteomes" id="UP000467841">
    <property type="component" value="Unassembled WGS sequence"/>
</dbReference>